<sequence length="156" mass="17798">MDNSKNKKIYIAGFDVFKDDAIKTGDKYKEICKLYGFTGLYPLDNVAFNANDIFKGDIRLIDESDIIVANLNNFRGQTMDDGTAFELGYGYALGKLLYGYMDDDRSMREKIGYKDSEGYNVEDFDKPINLMIAQSTKIVKGDFESCVKRLKRDLTK</sequence>
<reference evidence="1" key="1">
    <citation type="submission" date="2020-10" db="EMBL/GenBank/DDBJ databases">
        <authorList>
            <person name="Gilroy R."/>
        </authorList>
    </citation>
    <scope>NUCLEOTIDE SEQUENCE</scope>
    <source>
        <strain evidence="1">CHK193-30670</strain>
    </source>
</reference>
<name>A0A9D1IQ08_9FIRM</name>
<dbReference type="GO" id="GO:0009159">
    <property type="term" value="P:deoxyribonucleoside monophosphate catabolic process"/>
    <property type="evidence" value="ECO:0007669"/>
    <property type="project" value="TreeGrafter"/>
</dbReference>
<accession>A0A9D1IQ08</accession>
<dbReference type="PANTHER" id="PTHR15364:SF0">
    <property type="entry name" value="2'-DEOXYNUCLEOSIDE 5'-PHOSPHATE N-HYDROLASE 1"/>
    <property type="match status" value="1"/>
</dbReference>
<comment type="caution">
    <text evidence="1">The sequence shown here is derived from an EMBL/GenBank/DDBJ whole genome shotgun (WGS) entry which is preliminary data.</text>
</comment>
<gene>
    <name evidence="1" type="ORF">IAB68_02225</name>
</gene>
<dbReference type="GO" id="GO:0070694">
    <property type="term" value="F:5-hydroxymethyl-dUMP N-hydrolase activity"/>
    <property type="evidence" value="ECO:0007669"/>
    <property type="project" value="TreeGrafter"/>
</dbReference>
<dbReference type="InterPro" id="IPR051239">
    <property type="entry name" value="2'-dNMP_N-hydrolase"/>
</dbReference>
<evidence type="ECO:0000313" key="2">
    <source>
        <dbReference type="Proteomes" id="UP000824074"/>
    </source>
</evidence>
<proteinExistence type="predicted"/>
<reference evidence="1" key="2">
    <citation type="journal article" date="2021" name="PeerJ">
        <title>Extensive microbial diversity within the chicken gut microbiome revealed by metagenomics and culture.</title>
        <authorList>
            <person name="Gilroy R."/>
            <person name="Ravi A."/>
            <person name="Getino M."/>
            <person name="Pursley I."/>
            <person name="Horton D.L."/>
            <person name="Alikhan N.F."/>
            <person name="Baker D."/>
            <person name="Gharbi K."/>
            <person name="Hall N."/>
            <person name="Watson M."/>
            <person name="Adriaenssens E.M."/>
            <person name="Foster-Nyarko E."/>
            <person name="Jarju S."/>
            <person name="Secka A."/>
            <person name="Antonio M."/>
            <person name="Oren A."/>
            <person name="Chaudhuri R.R."/>
            <person name="La Ragione R."/>
            <person name="Hildebrand F."/>
            <person name="Pallen M.J."/>
        </authorList>
    </citation>
    <scope>NUCLEOTIDE SEQUENCE</scope>
    <source>
        <strain evidence="1">CHK193-30670</strain>
    </source>
</reference>
<organism evidence="1 2">
    <name type="scientific">Candidatus Aphodocola excrementigallinarum</name>
    <dbReference type="NCBI Taxonomy" id="2840670"/>
    <lineage>
        <taxon>Bacteria</taxon>
        <taxon>Bacillati</taxon>
        <taxon>Bacillota</taxon>
        <taxon>Bacilli</taxon>
        <taxon>Candidatus Aphodocola</taxon>
    </lineage>
</organism>
<evidence type="ECO:0000313" key="1">
    <source>
        <dbReference type="EMBL" id="HIU40102.1"/>
    </source>
</evidence>
<dbReference type="InterPro" id="IPR007710">
    <property type="entry name" value="Nucleoside_deoxyribTrfase"/>
</dbReference>
<protein>
    <submittedName>
        <fullName evidence="1">Nucleoside 2-deoxyribosyltransferase</fullName>
    </submittedName>
</protein>
<dbReference type="PANTHER" id="PTHR15364">
    <property type="entry name" value="2'-DEOXYNUCLEOSIDE 5'-PHOSPHATE N-HYDROLASE 1"/>
    <property type="match status" value="1"/>
</dbReference>
<dbReference type="Gene3D" id="3.40.50.450">
    <property type="match status" value="1"/>
</dbReference>
<dbReference type="EMBL" id="DVMT01000022">
    <property type="protein sequence ID" value="HIU40102.1"/>
    <property type="molecule type" value="Genomic_DNA"/>
</dbReference>
<dbReference type="AlphaFoldDB" id="A0A9D1IQ08"/>
<dbReference type="Proteomes" id="UP000824074">
    <property type="component" value="Unassembled WGS sequence"/>
</dbReference>
<dbReference type="SUPFAM" id="SSF52309">
    <property type="entry name" value="N-(deoxy)ribosyltransferase-like"/>
    <property type="match status" value="1"/>
</dbReference>
<dbReference type="Pfam" id="PF05014">
    <property type="entry name" value="Nuc_deoxyrib_tr"/>
    <property type="match status" value="1"/>
</dbReference>